<dbReference type="STRING" id="1742972.COMA1_30262"/>
<dbReference type="SUPFAM" id="SSF50341">
    <property type="entry name" value="CheW-like"/>
    <property type="match status" value="1"/>
</dbReference>
<evidence type="ECO:0000313" key="2">
    <source>
        <dbReference type="EMBL" id="CUS36822.1"/>
    </source>
</evidence>
<dbReference type="EMBL" id="CZQA01000009">
    <property type="protein sequence ID" value="CUS36822.1"/>
    <property type="molecule type" value="Genomic_DNA"/>
</dbReference>
<dbReference type="RefSeq" id="WP_090749356.1">
    <property type="nucleotide sequence ID" value="NZ_CZQA01000009.1"/>
</dbReference>
<evidence type="ECO:0000259" key="1">
    <source>
        <dbReference type="Pfam" id="PF01584"/>
    </source>
</evidence>
<dbReference type="InterPro" id="IPR036061">
    <property type="entry name" value="CheW-like_dom_sf"/>
</dbReference>
<accession>A0A0S4LLN9</accession>
<dbReference type="OrthoDB" id="9798456at2"/>
<organism evidence="2 3">
    <name type="scientific">Candidatus Nitrospira nitrosa</name>
    <dbReference type="NCBI Taxonomy" id="1742972"/>
    <lineage>
        <taxon>Bacteria</taxon>
        <taxon>Pseudomonadati</taxon>
        <taxon>Nitrospirota</taxon>
        <taxon>Nitrospiria</taxon>
        <taxon>Nitrospirales</taxon>
        <taxon>Nitrospiraceae</taxon>
        <taxon>Nitrospira</taxon>
    </lineage>
</organism>
<reference evidence="2 3" key="1">
    <citation type="submission" date="2015-10" db="EMBL/GenBank/DDBJ databases">
        <authorList>
            <person name="Gilbert D.G."/>
        </authorList>
    </citation>
    <scope>NUCLEOTIDE SEQUENCE [LARGE SCALE GENOMIC DNA]</scope>
    <source>
        <strain evidence="2">COMA1</strain>
    </source>
</reference>
<dbReference type="InterPro" id="IPR002545">
    <property type="entry name" value="CheW-lke_dom"/>
</dbReference>
<evidence type="ECO:0000313" key="3">
    <source>
        <dbReference type="Proteomes" id="UP000199032"/>
    </source>
</evidence>
<feature type="domain" description="CheW-like" evidence="1">
    <location>
        <begin position="19"/>
        <end position="101"/>
    </location>
</feature>
<dbReference type="Pfam" id="PF01584">
    <property type="entry name" value="CheW"/>
    <property type="match status" value="1"/>
</dbReference>
<gene>
    <name evidence="2" type="ORF">COMA1_30262</name>
</gene>
<dbReference type="GO" id="GO:0007165">
    <property type="term" value="P:signal transduction"/>
    <property type="evidence" value="ECO:0007669"/>
    <property type="project" value="InterPro"/>
</dbReference>
<keyword evidence="3" id="KW-1185">Reference proteome</keyword>
<dbReference type="Proteomes" id="UP000199032">
    <property type="component" value="Unassembled WGS sequence"/>
</dbReference>
<dbReference type="AlphaFoldDB" id="A0A0S4LLN9"/>
<dbReference type="GO" id="GO:0006935">
    <property type="term" value="P:chemotaxis"/>
    <property type="evidence" value="ECO:0007669"/>
    <property type="project" value="InterPro"/>
</dbReference>
<name>A0A0S4LLN9_9BACT</name>
<protein>
    <submittedName>
        <fullName evidence="2">Putative CheW-like signal transduction protein</fullName>
    </submittedName>
</protein>
<sequence>MLRTNGRSQHPETPRSWHLLVFSVGGRRLAIKTLDVGGISQWHESIPVSGRTPFVSAVVRLNQIVLPVFDLAAVLQRTVQGKSFLCLRVKHSLGDMAICIDEEIPILQTLDLSLIHPYRDRDVPAESSYAHGQEEVPILAVSRLGMGSW</sequence>
<proteinExistence type="predicted"/>